<evidence type="ECO:0000313" key="2">
    <source>
        <dbReference type="Proteomes" id="UP000002497"/>
    </source>
</evidence>
<dbReference type="Proteomes" id="UP000002497">
    <property type="component" value="Unassembled WGS sequence"/>
</dbReference>
<organism evidence="2">
    <name type="scientific">Coccidioides posadasii (strain RMSCC 757 / Silveira)</name>
    <name type="common">Valley fever fungus</name>
    <dbReference type="NCBI Taxonomy" id="443226"/>
    <lineage>
        <taxon>Eukaryota</taxon>
        <taxon>Fungi</taxon>
        <taxon>Dikarya</taxon>
        <taxon>Ascomycota</taxon>
        <taxon>Pezizomycotina</taxon>
        <taxon>Eurotiomycetes</taxon>
        <taxon>Eurotiomycetidae</taxon>
        <taxon>Onygenales</taxon>
        <taxon>Onygenaceae</taxon>
        <taxon>Coccidioides</taxon>
    </lineage>
</organism>
<gene>
    <name evidence="1" type="ORF">CPSG_00612</name>
</gene>
<accession>E9CSQ3</accession>
<reference evidence="2" key="1">
    <citation type="journal article" date="2010" name="Genome Res.">
        <title>Population genomic sequencing of Coccidioides fungi reveals recent hybridization and transposon control.</title>
        <authorList>
            <person name="Neafsey D.E."/>
            <person name="Barker B.M."/>
            <person name="Sharpton T.J."/>
            <person name="Stajich J.E."/>
            <person name="Park D.J."/>
            <person name="Whiston E."/>
            <person name="Hung C.-Y."/>
            <person name="McMahan C."/>
            <person name="White J."/>
            <person name="Sykes S."/>
            <person name="Heiman D."/>
            <person name="Young S."/>
            <person name="Zeng Q."/>
            <person name="Abouelleil A."/>
            <person name="Aftuck L."/>
            <person name="Bessette D."/>
            <person name="Brown A."/>
            <person name="FitzGerald M."/>
            <person name="Lui A."/>
            <person name="Macdonald J.P."/>
            <person name="Priest M."/>
            <person name="Orbach M.J."/>
            <person name="Galgiani J.N."/>
            <person name="Kirkland T.N."/>
            <person name="Cole G.T."/>
            <person name="Birren B.W."/>
            <person name="Henn M.R."/>
            <person name="Taylor J.W."/>
            <person name="Rounsley S.D."/>
        </authorList>
    </citation>
    <scope>NUCLEOTIDE SEQUENCE [LARGE SCALE GENOMIC DNA]</scope>
    <source>
        <strain evidence="2">RMSCC 757 / Silveira</strain>
    </source>
</reference>
<feature type="non-terminal residue" evidence="1">
    <location>
        <position position="17"/>
    </location>
</feature>
<reference evidence="2" key="2">
    <citation type="submission" date="2010-03" db="EMBL/GenBank/DDBJ databases">
        <title>The genome sequence of Coccidioides posadasii strain Silveira.</title>
        <authorList>
            <consortium name="The Broad Institute Genome Sequencing Center for Infectious Disease"/>
            <person name="Neafsey D."/>
            <person name="Orbach M."/>
            <person name="Henn M.R."/>
            <person name="Cole G.T."/>
            <person name="Galgiani J."/>
            <person name="Gardner M.J."/>
            <person name="Kirkland T.N."/>
            <person name="Taylor J.W."/>
            <person name="Young S.K."/>
            <person name="Zeng Q."/>
            <person name="Koehrsen M."/>
            <person name="Alvarado L."/>
            <person name="Berlin A."/>
            <person name="Borenstein D."/>
            <person name="Chapman S.B."/>
            <person name="Chen Z."/>
            <person name="Engels R."/>
            <person name="Freedman E."/>
            <person name="Gellesch M."/>
            <person name="Goldberg J."/>
            <person name="Griggs A."/>
            <person name="Gujja S."/>
            <person name="Heilman E."/>
            <person name="Heiman D."/>
            <person name="Howarth C."/>
            <person name="Jen D."/>
            <person name="Larson L."/>
            <person name="Mehta T."/>
            <person name="Neiman D."/>
            <person name="Park D."/>
            <person name="Pearson M."/>
            <person name="Richards J."/>
            <person name="Roberts A."/>
            <person name="Saif S."/>
            <person name="Shea T."/>
            <person name="Shenoy N."/>
            <person name="Sisk P."/>
            <person name="Stolte C."/>
            <person name="Sykes S."/>
            <person name="Walk T."/>
            <person name="White J."/>
            <person name="Yandava C."/>
            <person name="Haas B."/>
            <person name="Nusbaum C."/>
            <person name="Birren B."/>
        </authorList>
    </citation>
    <scope>NUCLEOTIDE SEQUENCE [LARGE SCALE GENOMIC DNA]</scope>
    <source>
        <strain evidence="2">RMSCC 757 / Silveira</strain>
    </source>
</reference>
<dbReference type="HOGENOM" id="CLU_3432728_0_0_1"/>
<dbReference type="AlphaFoldDB" id="E9CSQ3"/>
<proteinExistence type="predicted"/>
<dbReference type="VEuPathDB" id="FungiDB:CPSG_00612"/>
<evidence type="ECO:0000313" key="1">
    <source>
        <dbReference type="EMBL" id="EFW22713.1"/>
    </source>
</evidence>
<sequence>MKLRTKFSRLKGRLWRT</sequence>
<name>E9CSQ3_COCPS</name>
<protein>
    <submittedName>
        <fullName evidence="1">Uncharacterized protein</fullName>
    </submittedName>
</protein>
<dbReference type="EMBL" id="GL636486">
    <property type="protein sequence ID" value="EFW22713.1"/>
    <property type="molecule type" value="Genomic_DNA"/>
</dbReference>
<keyword evidence="2" id="KW-1185">Reference proteome</keyword>